<evidence type="ECO:0000313" key="2">
    <source>
        <dbReference type="Proteomes" id="UP000251960"/>
    </source>
</evidence>
<comment type="caution">
    <text evidence="1">The sequence shown here is derived from an EMBL/GenBank/DDBJ whole genome shotgun (WGS) entry which is preliminary data.</text>
</comment>
<evidence type="ECO:0000313" key="1">
    <source>
        <dbReference type="EMBL" id="PWZ38411.1"/>
    </source>
</evidence>
<protein>
    <submittedName>
        <fullName evidence="1">Uncharacterized protein</fullName>
    </submittedName>
</protein>
<reference evidence="1 2" key="1">
    <citation type="journal article" date="2018" name="Nat. Genet.">
        <title>Extensive intraspecific gene order and gene structural variations between Mo17 and other maize genomes.</title>
        <authorList>
            <person name="Sun S."/>
            <person name="Zhou Y."/>
            <person name="Chen J."/>
            <person name="Shi J."/>
            <person name="Zhao H."/>
            <person name="Zhao H."/>
            <person name="Song W."/>
            <person name="Zhang M."/>
            <person name="Cui Y."/>
            <person name="Dong X."/>
            <person name="Liu H."/>
            <person name="Ma X."/>
            <person name="Jiao Y."/>
            <person name="Wang B."/>
            <person name="Wei X."/>
            <person name="Stein J.C."/>
            <person name="Glaubitz J.C."/>
            <person name="Lu F."/>
            <person name="Yu G."/>
            <person name="Liang C."/>
            <person name="Fengler K."/>
            <person name="Li B."/>
            <person name="Rafalski A."/>
            <person name="Schnable P.S."/>
            <person name="Ware D.H."/>
            <person name="Buckler E.S."/>
            <person name="Lai J."/>
        </authorList>
    </citation>
    <scope>NUCLEOTIDE SEQUENCE [LARGE SCALE GENOMIC DNA]</scope>
    <source>
        <strain evidence="2">cv. Missouri 17</strain>
        <tissue evidence="1">Seedling</tissue>
    </source>
</reference>
<proteinExistence type="predicted"/>
<dbReference type="EMBL" id="NCVQ01000003">
    <property type="protein sequence ID" value="PWZ38411.1"/>
    <property type="molecule type" value="Genomic_DNA"/>
</dbReference>
<gene>
    <name evidence="1" type="ORF">Zm00014a_036479</name>
</gene>
<dbReference type="AlphaFoldDB" id="A0A3L6FVB4"/>
<sequence length="34" mass="4031">MYKVVQNTVFTVDVTVWRVEFEIEKMIGELLEIA</sequence>
<dbReference type="Proteomes" id="UP000251960">
    <property type="component" value="Chromosome 2"/>
</dbReference>
<name>A0A3L6FVB4_MAIZE</name>
<organism evidence="1 2">
    <name type="scientific">Zea mays</name>
    <name type="common">Maize</name>
    <dbReference type="NCBI Taxonomy" id="4577"/>
    <lineage>
        <taxon>Eukaryota</taxon>
        <taxon>Viridiplantae</taxon>
        <taxon>Streptophyta</taxon>
        <taxon>Embryophyta</taxon>
        <taxon>Tracheophyta</taxon>
        <taxon>Spermatophyta</taxon>
        <taxon>Magnoliopsida</taxon>
        <taxon>Liliopsida</taxon>
        <taxon>Poales</taxon>
        <taxon>Poaceae</taxon>
        <taxon>PACMAD clade</taxon>
        <taxon>Panicoideae</taxon>
        <taxon>Andropogonodae</taxon>
        <taxon>Andropogoneae</taxon>
        <taxon>Tripsacinae</taxon>
        <taxon>Zea</taxon>
    </lineage>
</organism>
<accession>A0A3L6FVB4</accession>